<evidence type="ECO:0000256" key="1">
    <source>
        <dbReference type="SAM" id="SignalP"/>
    </source>
</evidence>
<keyword evidence="1" id="KW-0732">Signal</keyword>
<accession>A0ABT0RXH1</accession>
<name>A0ABT0RXH1_9SPHN</name>
<evidence type="ECO:0000313" key="3">
    <source>
        <dbReference type="Proteomes" id="UP001203410"/>
    </source>
</evidence>
<proteinExistence type="predicted"/>
<sequence length="161" mass="17577">MKMFLIGPALLGAAHVAGSIFADDTREIVRQRPAFVYSTVSQALANTPESGTMEFESGPPVPYSISVDRNPGRNMVIHVKFNGREAGQIDLRFLPENGGKETLMIARVESDGKVVREELAGTEKAKLGYAPDWLLTFAFGRSLRETAQEIERGAIKANPTI</sequence>
<feature type="chain" id="PRO_5045326398" evidence="1">
    <location>
        <begin position="23"/>
        <end position="161"/>
    </location>
</feature>
<reference evidence="2 3" key="1">
    <citation type="submission" date="2022-05" db="EMBL/GenBank/DDBJ databases">
        <authorList>
            <person name="Jo J.-H."/>
            <person name="Im W.-T."/>
        </authorList>
    </citation>
    <scope>NUCLEOTIDE SEQUENCE [LARGE SCALE GENOMIC DNA]</scope>
    <source>
        <strain evidence="2 3">NSE70-1</strain>
    </source>
</reference>
<protein>
    <submittedName>
        <fullName evidence="2">Uncharacterized protein</fullName>
    </submittedName>
</protein>
<gene>
    <name evidence="2" type="ORF">LZ496_12455</name>
</gene>
<evidence type="ECO:0000313" key="2">
    <source>
        <dbReference type="EMBL" id="MCL6699591.1"/>
    </source>
</evidence>
<dbReference type="Proteomes" id="UP001203410">
    <property type="component" value="Unassembled WGS sequence"/>
</dbReference>
<feature type="signal peptide" evidence="1">
    <location>
        <begin position="1"/>
        <end position="22"/>
    </location>
</feature>
<keyword evidence="3" id="KW-1185">Reference proteome</keyword>
<dbReference type="EMBL" id="JAMGBA010000003">
    <property type="protein sequence ID" value="MCL6699591.1"/>
    <property type="molecule type" value="Genomic_DNA"/>
</dbReference>
<organism evidence="2 3">
    <name type="scientific">Sphingomonas caseinilyticus</name>
    <dbReference type="NCBI Taxonomy" id="2908205"/>
    <lineage>
        <taxon>Bacteria</taxon>
        <taxon>Pseudomonadati</taxon>
        <taxon>Pseudomonadota</taxon>
        <taxon>Alphaproteobacteria</taxon>
        <taxon>Sphingomonadales</taxon>
        <taxon>Sphingomonadaceae</taxon>
        <taxon>Sphingomonas</taxon>
    </lineage>
</organism>
<dbReference type="RefSeq" id="WP_249905045.1">
    <property type="nucleotide sequence ID" value="NZ_JAMGBA010000003.1"/>
</dbReference>
<comment type="caution">
    <text evidence="2">The sequence shown here is derived from an EMBL/GenBank/DDBJ whole genome shotgun (WGS) entry which is preliminary data.</text>
</comment>